<comment type="subunit">
    <text evidence="2">Component of the large ribosomal subunit.</text>
</comment>
<dbReference type="InterPro" id="IPR008991">
    <property type="entry name" value="Translation_prot_SH3-like_sf"/>
</dbReference>
<dbReference type="PANTHER" id="PTHR20981">
    <property type="entry name" value="60S RIBOSOMAL PROTEIN L21"/>
    <property type="match status" value="1"/>
</dbReference>
<protein>
    <recommendedName>
        <fullName evidence="6">Large ribosomal subunit protein eL21</fullName>
    </recommendedName>
    <alternativeName>
        <fullName evidence="7">60S ribosomal protein L21</fullName>
    </alternativeName>
</protein>
<gene>
    <name evidence="9" type="ORF">SUZIE_109415</name>
</gene>
<comment type="similarity">
    <text evidence="1">Belongs to the eukaryotic ribosomal protein eL21 family.</text>
</comment>
<dbReference type="AlphaFoldDB" id="A0AA41MEY8"/>
<comment type="caution">
    <text evidence="9">The sequence shown here is derived from an EMBL/GenBank/DDBJ whole genome shotgun (WGS) entry which is preliminary data.</text>
</comment>
<dbReference type="SUPFAM" id="SSF50104">
    <property type="entry name" value="Translation proteins SH3-like domain"/>
    <property type="match status" value="1"/>
</dbReference>
<accession>A0AA41MEY8</accession>
<dbReference type="Gene3D" id="2.30.30.70">
    <property type="entry name" value="Ribosomal protein L21"/>
    <property type="match status" value="1"/>
</dbReference>
<keyword evidence="10" id="KW-1185">Reference proteome</keyword>
<evidence type="ECO:0000256" key="1">
    <source>
        <dbReference type="ARBA" id="ARBA00008427"/>
    </source>
</evidence>
<dbReference type="GO" id="GO:0022625">
    <property type="term" value="C:cytosolic large ribosomal subunit"/>
    <property type="evidence" value="ECO:0007669"/>
    <property type="project" value="UniProtKB-ARBA"/>
</dbReference>
<dbReference type="Proteomes" id="UP001166674">
    <property type="component" value="Unassembled WGS sequence"/>
</dbReference>
<keyword evidence="3 9" id="KW-0689">Ribosomal protein</keyword>
<dbReference type="GO" id="GO:0003735">
    <property type="term" value="F:structural constituent of ribosome"/>
    <property type="evidence" value="ECO:0007669"/>
    <property type="project" value="InterPro"/>
</dbReference>
<evidence type="ECO:0000256" key="3">
    <source>
        <dbReference type="ARBA" id="ARBA00022980"/>
    </source>
</evidence>
<name>A0AA41MEY8_SCICA</name>
<keyword evidence="4" id="KW-0687">Ribonucleoprotein</keyword>
<sequence length="115" mass="13350">MGTIQKGMPHKCYHGKTGRVYDVTQHAVGIVVNKQVKGKILDKRINVRIEHINTLRAESFLKHVKENDQKKKEAKEKGTWVQLKHQPAPPREAHFVRTNEKETELLEPIPYEFMA</sequence>
<evidence type="ECO:0000313" key="10">
    <source>
        <dbReference type="Proteomes" id="UP001166674"/>
    </source>
</evidence>
<evidence type="ECO:0000313" key="9">
    <source>
        <dbReference type="EMBL" id="MBZ3870739.1"/>
    </source>
</evidence>
<comment type="function">
    <text evidence="5">Component of the large ribosomal subunit. The ribosome is a large ribonucleoprotein complex responsible for the synthesis of proteins in the cell.</text>
</comment>
<evidence type="ECO:0000256" key="5">
    <source>
        <dbReference type="ARBA" id="ARBA00034092"/>
    </source>
</evidence>
<dbReference type="EMBL" id="JAATJV010151900">
    <property type="protein sequence ID" value="MBZ3870739.1"/>
    <property type="molecule type" value="Genomic_DNA"/>
</dbReference>
<dbReference type="Pfam" id="PF01157">
    <property type="entry name" value="Ribosomal_L21e"/>
    <property type="match status" value="1"/>
</dbReference>
<dbReference type="FunFam" id="2.30.30.70:FF:000001">
    <property type="entry name" value="60S ribosomal protein L21"/>
    <property type="match status" value="1"/>
</dbReference>
<evidence type="ECO:0000256" key="7">
    <source>
        <dbReference type="ARBA" id="ARBA00035327"/>
    </source>
</evidence>
<feature type="region of interest" description="Disordered" evidence="8">
    <location>
        <begin position="68"/>
        <end position="91"/>
    </location>
</feature>
<dbReference type="GO" id="GO:0006412">
    <property type="term" value="P:translation"/>
    <property type="evidence" value="ECO:0007669"/>
    <property type="project" value="InterPro"/>
</dbReference>
<dbReference type="InterPro" id="IPR001147">
    <property type="entry name" value="Ribosomal_eL21"/>
</dbReference>
<dbReference type="FunFam" id="6.10.250.3260:FF:000001">
    <property type="entry name" value="60S ribosomal protein L21"/>
    <property type="match status" value="1"/>
</dbReference>
<organism evidence="9 10">
    <name type="scientific">Sciurus carolinensis</name>
    <name type="common">Eastern gray squirrel</name>
    <dbReference type="NCBI Taxonomy" id="30640"/>
    <lineage>
        <taxon>Eukaryota</taxon>
        <taxon>Metazoa</taxon>
        <taxon>Chordata</taxon>
        <taxon>Craniata</taxon>
        <taxon>Vertebrata</taxon>
        <taxon>Euteleostomi</taxon>
        <taxon>Mammalia</taxon>
        <taxon>Eutheria</taxon>
        <taxon>Euarchontoglires</taxon>
        <taxon>Glires</taxon>
        <taxon>Rodentia</taxon>
        <taxon>Sciuromorpha</taxon>
        <taxon>Sciuridae</taxon>
        <taxon>Sciurinae</taxon>
        <taxon>Sciurini</taxon>
        <taxon>Sciurus</taxon>
    </lineage>
</organism>
<reference evidence="9" key="1">
    <citation type="submission" date="2020-03" db="EMBL/GenBank/DDBJ databases">
        <title>Studies in the Genomics of Life Span.</title>
        <authorList>
            <person name="Glass D."/>
        </authorList>
    </citation>
    <scope>NUCLEOTIDE SEQUENCE</scope>
    <source>
        <strain evidence="9">SUZIE</strain>
        <tissue evidence="9">Muscle</tissue>
    </source>
</reference>
<evidence type="ECO:0000256" key="2">
    <source>
        <dbReference type="ARBA" id="ARBA00011133"/>
    </source>
</evidence>
<dbReference type="Gene3D" id="6.10.250.3260">
    <property type="match status" value="1"/>
</dbReference>
<evidence type="ECO:0000256" key="8">
    <source>
        <dbReference type="SAM" id="MobiDB-lite"/>
    </source>
</evidence>
<feature type="compositionally biased region" description="Basic and acidic residues" evidence="8">
    <location>
        <begin position="68"/>
        <end position="78"/>
    </location>
</feature>
<evidence type="ECO:0000256" key="6">
    <source>
        <dbReference type="ARBA" id="ARBA00035219"/>
    </source>
</evidence>
<dbReference type="InterPro" id="IPR036948">
    <property type="entry name" value="Ribosomal_eL21_sf"/>
</dbReference>
<evidence type="ECO:0000256" key="4">
    <source>
        <dbReference type="ARBA" id="ARBA00023274"/>
    </source>
</evidence>
<proteinExistence type="inferred from homology"/>